<dbReference type="InterPro" id="IPR013496">
    <property type="entry name" value="CHP02680"/>
</dbReference>
<feature type="coiled-coil region" evidence="1">
    <location>
        <begin position="275"/>
        <end position="387"/>
    </location>
</feature>
<dbReference type="NCBIfam" id="TIGR02680">
    <property type="entry name" value="TIGR02680 family protein"/>
    <property type="match status" value="1"/>
</dbReference>
<gene>
    <name evidence="3" type="ORF">E9998_20965</name>
</gene>
<keyword evidence="1" id="KW-0175">Coiled coil</keyword>
<evidence type="ECO:0000256" key="2">
    <source>
        <dbReference type="SAM" id="MobiDB-lite"/>
    </source>
</evidence>
<reference evidence="3 4" key="1">
    <citation type="journal article" date="2018" name="Int. J. Syst. Evol. Microbiol.">
        <title>Glycomyces paridis sp. nov., isolated from the medicinal plant Paris polyphylla.</title>
        <authorList>
            <person name="Fang X.M."/>
            <person name="Bai J.L."/>
            <person name="Su J."/>
            <person name="Zhao L.L."/>
            <person name="Liu H.Y."/>
            <person name="Ma B.P."/>
            <person name="Zhang Y.Q."/>
            <person name="Yu L.Y."/>
        </authorList>
    </citation>
    <scope>NUCLEOTIDE SEQUENCE [LARGE SCALE GENOMIC DNA]</scope>
    <source>
        <strain evidence="3 4">CPCC 204357</strain>
    </source>
</reference>
<feature type="compositionally biased region" description="Basic and acidic residues" evidence="2">
    <location>
        <begin position="552"/>
        <end position="574"/>
    </location>
</feature>
<keyword evidence="4" id="KW-1185">Reference proteome</keyword>
<evidence type="ECO:0000313" key="4">
    <source>
        <dbReference type="Proteomes" id="UP000305792"/>
    </source>
</evidence>
<dbReference type="SUPFAM" id="SSF52540">
    <property type="entry name" value="P-loop containing nucleoside triphosphate hydrolases"/>
    <property type="match status" value="1"/>
</dbReference>
<accession>A0A4S8P9H9</accession>
<feature type="coiled-coil region" evidence="1">
    <location>
        <begin position="704"/>
        <end position="731"/>
    </location>
</feature>
<dbReference type="Gene3D" id="3.40.50.300">
    <property type="entry name" value="P-loop containing nucleotide triphosphate hydrolases"/>
    <property type="match status" value="1"/>
</dbReference>
<sequence length="1346" mass="148041">MKGPDMTRFAPTRAGIIGLWDYADEEFVFADGWLVWRGPNGSGKTKALESLFPFLFDGNISPRRLNPFASVDRTMKSNLLFRGKENGLGYVWMEFSDGERHLTIGIGLRANKFQDAVKRWHFVVEGRVGVDFGLITTDDRVCNRKELIAQLPEGAVTDQVRDYRDRVNTALFSLDPERYEQMIELILTLRRPQLAKELDPETLSDTLSAGLRPIDEKLIAEAAKSFEDMEEVARTLASLRSADEQIDRFLTLYGTYVRAHAKLAVVAVDARLSAVDDALREETEAAQEVRDAARELAEREAEVETADDQLSELKGALEGLKDSDAYRDRLELEDLRKTVDGLRDQAETLVGQAADRRVDAEEAQAEVEGLEEEVERAAAEVARQDTAVAACAERAGMPWEAEHDLDRLRQRAGAAIAQRRSDTQKVASAAADSDAADARRGRAETQMGSAAEALDTAVMTLRAAHTAVNVEREALEERVHEWARDSAEALGVDLRAEVPDWVADADVESAPKLRDLAVDRTRRHRKTIEDRKHHASVELAGIRQVIEKKQTEAEAVRNEHDDAPKPPEWRDRSRPGRAGAPLWQSVRFKEGVDDAEAAAIEAALEAAGFLDAWIGDMADASDSAVRALPVSQRPAAPVLADYLECEDETAAAAVGPMLDSIAVRPTSDAAAYSVVGVNGRFTHGSLAGRARKASPEYIGATFRQRRREQRLRELEIEIGELNGKADVLRDQIGDCDTALSALDQALRSMPAVRDLVKAFGDVASREVVVAERRGDLDRAQTELDEAVSAQLAAVQRLAEAERTCALVRSDIEKVSNALSDFMIEVNNLNTALKARTGLDGRLGTQRGRATRIMQSAAEVASKAAGAQEKWKAENARLQSIQQNLDAEASDIFDRIEDTNRKIEHAEKAVKGAAKRQEEAAKAEGRAEQKAEGAEEKSRTAIGEARAASYALRPFCEDDLLGILECAGHRWPATDEDPGAAVLPAAVTELLDDLRRATQPVQASENSAKGTTTRVNNALQEIMAQLPATGLDHHVRWDSPLGVITVEVDTDEGRRPIGRYASWLHEQHLEQAQLLTEREQHVLEDALLTSLTGQIHHRNLESKDLVEKMDDAMRTRKTSSGLRLTVSWRLDENLPQAERALYALFDGAPARLSTQMGEIRKYFADKIKQERARSKAETTYRELLADVLDYRNWRKFKFTLLRAGGARQELTKKAHSGLSGGEQSVALHLPLFAAANAVFGSAAAHAPRLIGLDEAFAGVDDKGCGELMSLAAEFDLHLVMTGYDLWATYPDVRGAAHYTLGHDDATAVVSSLLMVWNGAEQSEVYDFDGSLAEALGSPGTRQVPAHE</sequence>
<dbReference type="Proteomes" id="UP000305792">
    <property type="component" value="Unassembled WGS sequence"/>
</dbReference>
<feature type="compositionally biased region" description="Basic and acidic residues" evidence="2">
    <location>
        <begin position="907"/>
        <end position="938"/>
    </location>
</feature>
<evidence type="ECO:0000256" key="1">
    <source>
        <dbReference type="SAM" id="Coils"/>
    </source>
</evidence>
<feature type="region of interest" description="Disordered" evidence="2">
    <location>
        <begin position="907"/>
        <end position="940"/>
    </location>
</feature>
<protein>
    <submittedName>
        <fullName evidence="3">TIGR02680 family protein</fullName>
    </submittedName>
</protein>
<dbReference type="InterPro" id="IPR027417">
    <property type="entry name" value="P-loop_NTPase"/>
</dbReference>
<feature type="region of interest" description="Disordered" evidence="2">
    <location>
        <begin position="552"/>
        <end position="577"/>
    </location>
</feature>
<comment type="caution">
    <text evidence="3">The sequence shown here is derived from an EMBL/GenBank/DDBJ whole genome shotgun (WGS) entry which is preliminary data.</text>
</comment>
<name>A0A4S8P9H9_9ACTN</name>
<feature type="region of interest" description="Disordered" evidence="2">
    <location>
        <begin position="417"/>
        <end position="442"/>
    </location>
</feature>
<dbReference type="EMBL" id="STGX01000018">
    <property type="protein sequence ID" value="THV24489.1"/>
    <property type="molecule type" value="Genomic_DNA"/>
</dbReference>
<dbReference type="Pfam" id="PF13558">
    <property type="entry name" value="SbcC_Walker_B"/>
    <property type="match status" value="1"/>
</dbReference>
<organism evidence="3 4">
    <name type="scientific">Glycomyces paridis</name>
    <dbReference type="NCBI Taxonomy" id="2126555"/>
    <lineage>
        <taxon>Bacteria</taxon>
        <taxon>Bacillati</taxon>
        <taxon>Actinomycetota</taxon>
        <taxon>Actinomycetes</taxon>
        <taxon>Glycomycetales</taxon>
        <taxon>Glycomycetaceae</taxon>
        <taxon>Glycomyces</taxon>
    </lineage>
</organism>
<evidence type="ECO:0000313" key="3">
    <source>
        <dbReference type="EMBL" id="THV24489.1"/>
    </source>
</evidence>
<proteinExistence type="predicted"/>